<dbReference type="Gene3D" id="3.90.480.10">
    <property type="entry name" value="Sulfite Reductase Hemoprotein,Domain 2"/>
    <property type="match status" value="1"/>
</dbReference>
<proteinExistence type="predicted"/>
<keyword evidence="1" id="KW-0004">4Fe-4S</keyword>
<feature type="domain" description="Nitrite/Sulfite reductase ferredoxin-like" evidence="8">
    <location>
        <begin position="340"/>
        <end position="391"/>
    </location>
</feature>
<keyword evidence="5" id="KW-0408">Iron</keyword>
<dbReference type="EMBL" id="JAEKJA010000003">
    <property type="protein sequence ID" value="MBJ3775221.1"/>
    <property type="molecule type" value="Genomic_DNA"/>
</dbReference>
<dbReference type="Pfam" id="PF03460">
    <property type="entry name" value="NIR_SIR_ferr"/>
    <property type="match status" value="2"/>
</dbReference>
<evidence type="ECO:0000313" key="10">
    <source>
        <dbReference type="Proteomes" id="UP000609531"/>
    </source>
</evidence>
<keyword evidence="6" id="KW-0411">Iron-sulfur</keyword>
<dbReference type="GO" id="GO:0020037">
    <property type="term" value="F:heme binding"/>
    <property type="evidence" value="ECO:0007669"/>
    <property type="project" value="InterPro"/>
</dbReference>
<dbReference type="PANTHER" id="PTHR32439:SF9">
    <property type="entry name" value="BLR3264 PROTEIN"/>
    <property type="match status" value="1"/>
</dbReference>
<evidence type="ECO:0000256" key="6">
    <source>
        <dbReference type="ARBA" id="ARBA00023014"/>
    </source>
</evidence>
<dbReference type="InterPro" id="IPR005117">
    <property type="entry name" value="NiRdtase/SiRdtase_haem-b_fer"/>
</dbReference>
<dbReference type="InterPro" id="IPR006066">
    <property type="entry name" value="NO2/SO3_Rdtase_FeS/sirohaem_BS"/>
</dbReference>
<evidence type="ECO:0000256" key="1">
    <source>
        <dbReference type="ARBA" id="ARBA00022485"/>
    </source>
</evidence>
<gene>
    <name evidence="9" type="ORF">JCR33_05945</name>
</gene>
<dbReference type="PRINTS" id="PR00397">
    <property type="entry name" value="SIROHAEM"/>
</dbReference>
<keyword evidence="3" id="KW-0479">Metal-binding</keyword>
<evidence type="ECO:0000256" key="2">
    <source>
        <dbReference type="ARBA" id="ARBA00022617"/>
    </source>
</evidence>
<evidence type="ECO:0000259" key="7">
    <source>
        <dbReference type="Pfam" id="PF01077"/>
    </source>
</evidence>
<feature type="domain" description="Nitrite/sulphite reductase 4Fe-4S" evidence="7">
    <location>
        <begin position="119"/>
        <end position="271"/>
    </location>
</feature>
<dbReference type="InterPro" id="IPR045854">
    <property type="entry name" value="NO2/SO3_Rdtase_4Fe4S_sf"/>
</dbReference>
<sequence length="554" mass="60394">MYQYDGHDQAFVAARAAEFRDQVARRLAGQLSEDEFKPLRLKNGLYLQLHAYMLRVAIPYGVLSSGQMRTLAHLADNYDRGYGHFTTRQNIQYNWTELKDVPDMLDILAEAGMHAIQTSGNCIRNVTTDAFAGAAGDEEVDPRATCELLRQWSSLHPEFAFLPRKFKIAVIGAAEDRAAMKFHDIGLRAKPDVQRPRYDIWVGGGQGRTPRVAQLFEADVPFERLLPTLDAMMRVYNLHGRRDNKYKARIKILVAEMGLDAYRDEVYADMAERDPAAFAVAGKEYDRIAAFFDRGPVAPIDDVPVAGEGAFAEWLDQNVSAHKVPGHAVVTISLKAKGAIPGDATGEEMRLVADLADDYSAGEIRVTHRQNLVLPFVPQSALATLYGRLVEAGLATGNVGLTSDIISCPGLDYCALATARSIPIAQALSDRLREREAKARAAGVTVKGPTLNISGCINACGHHHAANIGILGLTKAEEESYQITLGGRADGGAAVGEILGPGFTAEEVPDAVEKIIEAWEANRLEGESFTDAYQRLGKAVFKAAVYEEAPRVAA</sequence>
<name>A0A934IMM1_9HYPH</name>
<dbReference type="SUPFAM" id="SSF55124">
    <property type="entry name" value="Nitrite/Sulfite reductase N-terminal domain-like"/>
    <property type="match status" value="2"/>
</dbReference>
<organism evidence="9 10">
    <name type="scientific">Acuticoccus mangrovi</name>
    <dbReference type="NCBI Taxonomy" id="2796142"/>
    <lineage>
        <taxon>Bacteria</taxon>
        <taxon>Pseudomonadati</taxon>
        <taxon>Pseudomonadota</taxon>
        <taxon>Alphaproteobacteria</taxon>
        <taxon>Hyphomicrobiales</taxon>
        <taxon>Amorphaceae</taxon>
        <taxon>Acuticoccus</taxon>
    </lineage>
</organism>
<dbReference type="Proteomes" id="UP000609531">
    <property type="component" value="Unassembled WGS sequence"/>
</dbReference>
<comment type="caution">
    <text evidence="9">The sequence shown here is derived from an EMBL/GenBank/DDBJ whole genome shotgun (WGS) entry which is preliminary data.</text>
</comment>
<dbReference type="Pfam" id="PF01077">
    <property type="entry name" value="NIR_SIR"/>
    <property type="match status" value="2"/>
</dbReference>
<evidence type="ECO:0000256" key="5">
    <source>
        <dbReference type="ARBA" id="ARBA00023004"/>
    </source>
</evidence>
<dbReference type="InterPro" id="IPR006067">
    <property type="entry name" value="NO2/SO3_Rdtase_4Fe4S_dom"/>
</dbReference>
<dbReference type="InterPro" id="IPR051329">
    <property type="entry name" value="NIR_SIR_4Fe-4S"/>
</dbReference>
<dbReference type="SUPFAM" id="SSF56014">
    <property type="entry name" value="Nitrite and sulphite reductase 4Fe-4S domain-like"/>
    <property type="match status" value="2"/>
</dbReference>
<feature type="domain" description="Nitrite/Sulfite reductase ferredoxin-like" evidence="8">
    <location>
        <begin position="52"/>
        <end position="111"/>
    </location>
</feature>
<dbReference type="RefSeq" id="WP_198881098.1">
    <property type="nucleotide sequence ID" value="NZ_JAEKJA010000003.1"/>
</dbReference>
<dbReference type="InterPro" id="IPR036136">
    <property type="entry name" value="Nit/Sulf_reduc_fer-like_dom_sf"/>
</dbReference>
<accession>A0A934IMM1</accession>
<evidence type="ECO:0000259" key="8">
    <source>
        <dbReference type="Pfam" id="PF03460"/>
    </source>
</evidence>
<keyword evidence="2" id="KW-0349">Heme</keyword>
<dbReference type="Gene3D" id="3.30.413.10">
    <property type="entry name" value="Sulfite Reductase Hemoprotein, domain 1"/>
    <property type="match status" value="2"/>
</dbReference>
<keyword evidence="4" id="KW-0560">Oxidoreductase</keyword>
<evidence type="ECO:0000256" key="4">
    <source>
        <dbReference type="ARBA" id="ARBA00023002"/>
    </source>
</evidence>
<dbReference type="PANTHER" id="PTHR32439">
    <property type="entry name" value="FERREDOXIN--NITRITE REDUCTASE, CHLOROPLASTIC"/>
    <property type="match status" value="1"/>
</dbReference>
<evidence type="ECO:0000313" key="9">
    <source>
        <dbReference type="EMBL" id="MBJ3775221.1"/>
    </source>
</evidence>
<dbReference type="GO" id="GO:0046872">
    <property type="term" value="F:metal ion binding"/>
    <property type="evidence" value="ECO:0007669"/>
    <property type="project" value="UniProtKB-KW"/>
</dbReference>
<keyword evidence="10" id="KW-1185">Reference proteome</keyword>
<dbReference type="AlphaFoldDB" id="A0A934IMM1"/>
<dbReference type="GO" id="GO:0016491">
    <property type="term" value="F:oxidoreductase activity"/>
    <property type="evidence" value="ECO:0007669"/>
    <property type="project" value="UniProtKB-KW"/>
</dbReference>
<reference evidence="9" key="1">
    <citation type="submission" date="2020-12" db="EMBL/GenBank/DDBJ databases">
        <title>Bacterial taxonomy.</title>
        <authorList>
            <person name="Pan X."/>
        </authorList>
    </citation>
    <scope>NUCLEOTIDE SEQUENCE</scope>
    <source>
        <strain evidence="9">B2012</strain>
    </source>
</reference>
<protein>
    <submittedName>
        <fullName evidence="9">Nitrite/sulfite reductase</fullName>
    </submittedName>
</protein>
<feature type="domain" description="Nitrite/sulphite reductase 4Fe-4S" evidence="7">
    <location>
        <begin position="451"/>
        <end position="549"/>
    </location>
</feature>
<evidence type="ECO:0000256" key="3">
    <source>
        <dbReference type="ARBA" id="ARBA00022723"/>
    </source>
</evidence>
<dbReference type="GO" id="GO:0051539">
    <property type="term" value="F:4 iron, 4 sulfur cluster binding"/>
    <property type="evidence" value="ECO:0007669"/>
    <property type="project" value="UniProtKB-KW"/>
</dbReference>